<sequence>PSAFDDHPAIRNAYIRVFLGAAFGGMTRETVKLMLNGYKIAFEASDVAMEGLSNFALTLPTVEKRLGVGTADLITYYCLCNGCWKPHSLQELSQLDSPACTEPECSGKLYTIKRLVDGDKRTPTLMLPFMAPEKALQRMCLQPGKVDQWQEWRNPDDAPGPREPSALKGYDAFPDLDKPMTNITDGWGWRAVQAGLQRRRNGKWEIQDVDVHEINQQFVAMPNGLILQMNIDWFQSVKGGTHSTGAMYATICNNPRGIQYLREETMLLVMFPGPREPTQEQWNNVMDICVKHLNKLYNGVYFKVYGKAERELFHAQLGSDVSDLIASRKTCGLLAVTSKWFMCDHCDEPFYALVDRDAYDSSKLNERDPWRYLKYAFRSRDATPEIAEEISRRRGVRWSAMDNLVNWLPGVTNLFDLMHALFLGIIKHLVREILQKTGMINTEAVKKLEEFLENLVWPVSVGRMPPSIARGTGSIKADQWRSLITVLFVGLFVAWEVDGEIPDIDAEPSPSNTKNATAQARQEKLVCARMRENYLAKTENPLEEELERIKTIQMNRSLRLHYENLVQFTAGVRIITSDTISPNEVKRGCGAIQRSIQSWAEMHCHLVPYFHYAAVHLEPQFLKHGPGPGWWTYAYERNNGFLGRFNTNGHLGELEGTMMRGWWKATLIQDLIARLEEMSDPASQDIDSLNILKSYLKADKSERHGKIEYARFPKTRSLRGLELGLYQLVFDFLQQLWALKVLLIADIEMSQDEKVVTFVGDVQSFSHVWIHRRRYGAATQQRGEKAQYAYIDTRIPVRIHYIFRIEQKLASKQILTAECAVVSRFRPSFTVTNFPWDLWATDLGVRVWQANKTGAWAVVSLERLSGQFVLAPVTIRKHALWVTIAYDHVSNSL</sequence>
<comment type="caution">
    <text evidence="1">The sequence shown here is derived from an EMBL/GenBank/DDBJ whole genome shotgun (WGS) entry which is preliminary data.</text>
</comment>
<feature type="non-terminal residue" evidence="1">
    <location>
        <position position="893"/>
    </location>
</feature>
<evidence type="ECO:0000313" key="2">
    <source>
        <dbReference type="Proteomes" id="UP001218218"/>
    </source>
</evidence>
<protein>
    <submittedName>
        <fullName evidence="1">Uncharacterized protein</fullName>
    </submittedName>
</protein>
<dbReference type="AlphaFoldDB" id="A0AAD7F4X2"/>
<name>A0AAD7F4X2_9AGAR</name>
<proteinExistence type="predicted"/>
<dbReference type="Proteomes" id="UP001218218">
    <property type="component" value="Unassembled WGS sequence"/>
</dbReference>
<accession>A0AAD7F4X2</accession>
<dbReference type="PANTHER" id="PTHR46579">
    <property type="entry name" value="F5/8 TYPE C DOMAIN-CONTAINING PROTEIN-RELATED"/>
    <property type="match status" value="1"/>
</dbReference>
<keyword evidence="2" id="KW-1185">Reference proteome</keyword>
<evidence type="ECO:0000313" key="1">
    <source>
        <dbReference type="EMBL" id="KAJ7366065.1"/>
    </source>
</evidence>
<dbReference type="PANTHER" id="PTHR46579:SF1">
    <property type="entry name" value="F5_8 TYPE C DOMAIN-CONTAINING PROTEIN"/>
    <property type="match status" value="1"/>
</dbReference>
<organism evidence="1 2">
    <name type="scientific">Mycena albidolilacea</name>
    <dbReference type="NCBI Taxonomy" id="1033008"/>
    <lineage>
        <taxon>Eukaryota</taxon>
        <taxon>Fungi</taxon>
        <taxon>Dikarya</taxon>
        <taxon>Basidiomycota</taxon>
        <taxon>Agaricomycotina</taxon>
        <taxon>Agaricomycetes</taxon>
        <taxon>Agaricomycetidae</taxon>
        <taxon>Agaricales</taxon>
        <taxon>Marasmiineae</taxon>
        <taxon>Mycenaceae</taxon>
        <taxon>Mycena</taxon>
    </lineage>
</organism>
<gene>
    <name evidence="1" type="ORF">DFH08DRAFT_680160</name>
</gene>
<dbReference type="EMBL" id="JARIHO010000002">
    <property type="protein sequence ID" value="KAJ7366065.1"/>
    <property type="molecule type" value="Genomic_DNA"/>
</dbReference>
<reference evidence="1" key="1">
    <citation type="submission" date="2023-03" db="EMBL/GenBank/DDBJ databases">
        <title>Massive genome expansion in bonnet fungi (Mycena s.s.) driven by repeated elements and novel gene families across ecological guilds.</title>
        <authorList>
            <consortium name="Lawrence Berkeley National Laboratory"/>
            <person name="Harder C.B."/>
            <person name="Miyauchi S."/>
            <person name="Viragh M."/>
            <person name="Kuo A."/>
            <person name="Thoen E."/>
            <person name="Andreopoulos B."/>
            <person name="Lu D."/>
            <person name="Skrede I."/>
            <person name="Drula E."/>
            <person name="Henrissat B."/>
            <person name="Morin E."/>
            <person name="Kohler A."/>
            <person name="Barry K."/>
            <person name="LaButti K."/>
            <person name="Morin E."/>
            <person name="Salamov A."/>
            <person name="Lipzen A."/>
            <person name="Mereny Z."/>
            <person name="Hegedus B."/>
            <person name="Baldrian P."/>
            <person name="Stursova M."/>
            <person name="Weitz H."/>
            <person name="Taylor A."/>
            <person name="Grigoriev I.V."/>
            <person name="Nagy L.G."/>
            <person name="Martin F."/>
            <person name="Kauserud H."/>
        </authorList>
    </citation>
    <scope>NUCLEOTIDE SEQUENCE</scope>
    <source>
        <strain evidence="1">CBHHK002</strain>
    </source>
</reference>